<comment type="caution">
    <text evidence="2">The sequence shown here is derived from an EMBL/GenBank/DDBJ whole genome shotgun (WGS) entry which is preliminary data.</text>
</comment>
<gene>
    <name evidence="2" type="ORF">E2C01_067097</name>
</gene>
<feature type="region of interest" description="Disordered" evidence="1">
    <location>
        <begin position="1"/>
        <end position="98"/>
    </location>
</feature>
<reference evidence="2 3" key="1">
    <citation type="submission" date="2019-05" db="EMBL/GenBank/DDBJ databases">
        <title>Another draft genome of Portunus trituberculatus and its Hox gene families provides insights of decapod evolution.</title>
        <authorList>
            <person name="Jeong J.-H."/>
            <person name="Song I."/>
            <person name="Kim S."/>
            <person name="Choi T."/>
            <person name="Kim D."/>
            <person name="Ryu S."/>
            <person name="Kim W."/>
        </authorList>
    </citation>
    <scope>NUCLEOTIDE SEQUENCE [LARGE SCALE GENOMIC DNA]</scope>
    <source>
        <tissue evidence="2">Muscle</tissue>
    </source>
</reference>
<evidence type="ECO:0000313" key="2">
    <source>
        <dbReference type="EMBL" id="MPC72784.1"/>
    </source>
</evidence>
<name>A0A5B7HWK2_PORTR</name>
<organism evidence="2 3">
    <name type="scientific">Portunus trituberculatus</name>
    <name type="common">Swimming crab</name>
    <name type="synonym">Neptunus trituberculatus</name>
    <dbReference type="NCBI Taxonomy" id="210409"/>
    <lineage>
        <taxon>Eukaryota</taxon>
        <taxon>Metazoa</taxon>
        <taxon>Ecdysozoa</taxon>
        <taxon>Arthropoda</taxon>
        <taxon>Crustacea</taxon>
        <taxon>Multicrustacea</taxon>
        <taxon>Malacostraca</taxon>
        <taxon>Eumalacostraca</taxon>
        <taxon>Eucarida</taxon>
        <taxon>Decapoda</taxon>
        <taxon>Pleocyemata</taxon>
        <taxon>Brachyura</taxon>
        <taxon>Eubrachyura</taxon>
        <taxon>Portunoidea</taxon>
        <taxon>Portunidae</taxon>
        <taxon>Portuninae</taxon>
        <taxon>Portunus</taxon>
    </lineage>
</organism>
<evidence type="ECO:0000256" key="1">
    <source>
        <dbReference type="SAM" id="MobiDB-lite"/>
    </source>
</evidence>
<feature type="compositionally biased region" description="Basic and acidic residues" evidence="1">
    <location>
        <begin position="1"/>
        <end position="13"/>
    </location>
</feature>
<dbReference type="EMBL" id="VSRR010035409">
    <property type="protein sequence ID" value="MPC72784.1"/>
    <property type="molecule type" value="Genomic_DNA"/>
</dbReference>
<protein>
    <submittedName>
        <fullName evidence="2">Uncharacterized protein</fullName>
    </submittedName>
</protein>
<dbReference type="AlphaFoldDB" id="A0A5B7HWK2"/>
<keyword evidence="3" id="KW-1185">Reference proteome</keyword>
<dbReference type="Proteomes" id="UP000324222">
    <property type="component" value="Unassembled WGS sequence"/>
</dbReference>
<sequence length="148" mass="17040">MAHKETGEEKYESSQDQSRIKKKKKKTTACFFPVARRFHKHINIKDLPIKPEASEGHESKKRPDRSQTHGTTRQRRMTPSPPLTHNKSHDSTVNTTVPPLRARWHLKSRKTALLRPTTARLDHGGTPCCFLPLFCTPLYDLVLPDPPW</sequence>
<evidence type="ECO:0000313" key="3">
    <source>
        <dbReference type="Proteomes" id="UP000324222"/>
    </source>
</evidence>
<feature type="compositionally biased region" description="Basic and acidic residues" evidence="1">
    <location>
        <begin position="43"/>
        <end position="58"/>
    </location>
</feature>
<accession>A0A5B7HWK2</accession>
<proteinExistence type="predicted"/>